<dbReference type="PANTHER" id="PTHR36791:SF2">
    <property type="entry name" value="OS03G0363400 PROTEIN"/>
    <property type="match status" value="1"/>
</dbReference>
<proteinExistence type="predicted"/>
<dbReference type="EMBL" id="LJZR01000007">
    <property type="protein sequence ID" value="KPQ36279.1"/>
    <property type="molecule type" value="Genomic_DNA"/>
</dbReference>
<dbReference type="Pfam" id="PF03692">
    <property type="entry name" value="CxxCxxCC"/>
    <property type="match status" value="1"/>
</dbReference>
<name>A0A0P8C3Z4_9CYAN</name>
<protein>
    <submittedName>
        <fullName evidence="1">Putative Fe-S-cluster oxidoreductase</fullName>
    </submittedName>
</protein>
<evidence type="ECO:0000313" key="2">
    <source>
        <dbReference type="Proteomes" id="UP000050465"/>
    </source>
</evidence>
<sequence>MSMVGEDGWCINYDKSQRECTIYEDRPSFCRVQPDTFQKLYDISPTDLNDFAIECCEQQISGVYGNHSEEMTRFYQAVGIESKLIELTAEPETISEE</sequence>
<comment type="caution">
    <text evidence="1">The sequence shown here is derived from an EMBL/GenBank/DDBJ whole genome shotgun (WGS) entry which is preliminary data.</text>
</comment>
<reference evidence="1 2" key="1">
    <citation type="submission" date="2015-09" db="EMBL/GenBank/DDBJ databases">
        <title>Identification and resolution of microdiversity through metagenomic sequencing of parallel consortia.</title>
        <authorList>
            <person name="Nelson W.C."/>
            <person name="Romine M.F."/>
            <person name="Lindemann S.R."/>
        </authorList>
    </citation>
    <scope>NUCLEOTIDE SEQUENCE [LARGE SCALE GENOMIC DNA]</scope>
    <source>
        <strain evidence="1">Ana</strain>
    </source>
</reference>
<dbReference type="Proteomes" id="UP000050465">
    <property type="component" value="Unassembled WGS sequence"/>
</dbReference>
<dbReference type="PATRIC" id="fig|1666911.3.peg.5003"/>
<dbReference type="InterPro" id="IPR005358">
    <property type="entry name" value="Puta_zinc/iron-chelating_dom"/>
</dbReference>
<accession>A0A0P8C3Z4</accession>
<dbReference type="PANTHER" id="PTHR36791">
    <property type="entry name" value="OS03G0363400 PROTEIN"/>
    <property type="match status" value="1"/>
</dbReference>
<dbReference type="STRING" id="1666911.HLUCCA11_07025"/>
<gene>
    <name evidence="1" type="ORF">HLUCCA11_07025</name>
</gene>
<organism evidence="1 2">
    <name type="scientific">Phormidesmis priestleyi Ana</name>
    <dbReference type="NCBI Taxonomy" id="1666911"/>
    <lineage>
        <taxon>Bacteria</taxon>
        <taxon>Bacillati</taxon>
        <taxon>Cyanobacteriota</taxon>
        <taxon>Cyanophyceae</taxon>
        <taxon>Leptolyngbyales</taxon>
        <taxon>Leptolyngbyaceae</taxon>
        <taxon>Phormidesmis</taxon>
    </lineage>
</organism>
<evidence type="ECO:0000313" key="1">
    <source>
        <dbReference type="EMBL" id="KPQ36279.1"/>
    </source>
</evidence>
<dbReference type="AlphaFoldDB" id="A0A0P8C3Z4"/>